<dbReference type="Gene3D" id="3.30.710.10">
    <property type="entry name" value="Potassium Channel Kv1.1, Chain A"/>
    <property type="match status" value="1"/>
</dbReference>
<dbReference type="GO" id="GO:0005737">
    <property type="term" value="C:cytoplasm"/>
    <property type="evidence" value="ECO:0007669"/>
    <property type="project" value="TreeGrafter"/>
</dbReference>
<dbReference type="PANTHER" id="PTHR46306">
    <property type="entry name" value="BTB/POZ DOMAIN-CONTAINING PROTEIN 9"/>
    <property type="match status" value="1"/>
</dbReference>
<protein>
    <recommendedName>
        <fullName evidence="1">BTB domain-containing protein</fullName>
    </recommendedName>
</protein>
<dbReference type="SUPFAM" id="SSF54695">
    <property type="entry name" value="POZ domain"/>
    <property type="match status" value="1"/>
</dbReference>
<dbReference type="PROSITE" id="PS50097">
    <property type="entry name" value="BTB"/>
    <property type="match status" value="1"/>
</dbReference>
<dbReference type="InterPro" id="IPR011333">
    <property type="entry name" value="SKP1/BTB/POZ_sf"/>
</dbReference>
<evidence type="ECO:0000313" key="2">
    <source>
        <dbReference type="EMBL" id="KAJ3643701.1"/>
    </source>
</evidence>
<dbReference type="InterPro" id="IPR011705">
    <property type="entry name" value="BACK"/>
</dbReference>
<dbReference type="Proteomes" id="UP001168821">
    <property type="component" value="Unassembled WGS sequence"/>
</dbReference>
<dbReference type="Gene3D" id="1.25.40.420">
    <property type="match status" value="1"/>
</dbReference>
<gene>
    <name evidence="2" type="ORF">Zmor_026397</name>
</gene>
<dbReference type="SMART" id="SM00875">
    <property type="entry name" value="BACK"/>
    <property type="match status" value="1"/>
</dbReference>
<feature type="domain" description="BTB" evidence="1">
    <location>
        <begin position="31"/>
        <end position="99"/>
    </location>
</feature>
<dbReference type="Gene3D" id="2.60.120.260">
    <property type="entry name" value="Galactose-binding domain-like"/>
    <property type="match status" value="2"/>
</dbReference>
<keyword evidence="3" id="KW-1185">Reference proteome</keyword>
<dbReference type="AlphaFoldDB" id="A0AA38M512"/>
<dbReference type="GO" id="GO:0048512">
    <property type="term" value="P:circadian behavior"/>
    <property type="evidence" value="ECO:0007669"/>
    <property type="project" value="TreeGrafter"/>
</dbReference>
<dbReference type="EMBL" id="JALNTZ010000008">
    <property type="protein sequence ID" value="KAJ3643701.1"/>
    <property type="molecule type" value="Genomic_DNA"/>
</dbReference>
<dbReference type="InterPro" id="IPR000421">
    <property type="entry name" value="FA58C"/>
</dbReference>
<dbReference type="Pfam" id="PF07707">
    <property type="entry name" value="BACK"/>
    <property type="match status" value="1"/>
</dbReference>
<accession>A0AA38M512</accession>
<evidence type="ECO:0000313" key="3">
    <source>
        <dbReference type="Proteomes" id="UP001168821"/>
    </source>
</evidence>
<sequence>MVNSATDPVTVNDTTKLVKDIAELYLSEKFSDITLIVGKEKIFAHKVILAARSEYFEGLLYEDGRGTDQSELEITLDTTPAALRNVLRFLYTGSITITSSDLDSILELIGLAHQFSLTDLEVAAGNKIKSNLNLKNICTVLNTANLYELTELRDACHSFMDQHASEILNDDCFNNLSQKSLIKLLERDTFFAPEIDIFKGVAQWCRSNNYISGLVVKCVRLSWLSVVEIVSIVWPLKLVACEDLLQAIAEIVEVKPKTSSCRAKLMVDINVATAEYNAKVLTGYSTYLLAGNRDVNRYSTSTLGDKDGFTIKFGTPVLINHISTQLWDKDFRFYQYYVEVSTDQKHWEKVIDYQEYSCRSFQNLYFEDRVVQFVRLVGTRDTAEPGFHLVFFEAYFKRNVPKILNGIIRPTTNVATTAKSAVVIEGTNGGALLDGVTANYSNYAKHGIGSGGIVVQLGQPYIISSMKLLLWDQDTRTYKYYVETSVNKSEWTIVADHRNEESKSWQVLRFSERPVVFIRITGTSNSANSEFHLLHFECPASEEAKTY</sequence>
<dbReference type="SMART" id="SM00225">
    <property type="entry name" value="BTB"/>
    <property type="match status" value="1"/>
</dbReference>
<evidence type="ECO:0000259" key="1">
    <source>
        <dbReference type="PROSITE" id="PS50097"/>
    </source>
</evidence>
<dbReference type="SUPFAM" id="SSF49785">
    <property type="entry name" value="Galactose-binding domain-like"/>
    <property type="match status" value="2"/>
</dbReference>
<reference evidence="2" key="1">
    <citation type="journal article" date="2023" name="G3 (Bethesda)">
        <title>Whole genome assemblies of Zophobas morio and Tenebrio molitor.</title>
        <authorList>
            <person name="Kaur S."/>
            <person name="Stinson S.A."/>
            <person name="diCenzo G.C."/>
        </authorList>
    </citation>
    <scope>NUCLEOTIDE SEQUENCE</scope>
    <source>
        <strain evidence="2">QUZm001</strain>
    </source>
</reference>
<dbReference type="InterPro" id="IPR008979">
    <property type="entry name" value="Galactose-bd-like_sf"/>
</dbReference>
<dbReference type="GO" id="GO:0008344">
    <property type="term" value="P:adult locomotory behavior"/>
    <property type="evidence" value="ECO:0007669"/>
    <property type="project" value="TreeGrafter"/>
</dbReference>
<organism evidence="2 3">
    <name type="scientific">Zophobas morio</name>
    <dbReference type="NCBI Taxonomy" id="2755281"/>
    <lineage>
        <taxon>Eukaryota</taxon>
        <taxon>Metazoa</taxon>
        <taxon>Ecdysozoa</taxon>
        <taxon>Arthropoda</taxon>
        <taxon>Hexapoda</taxon>
        <taxon>Insecta</taxon>
        <taxon>Pterygota</taxon>
        <taxon>Neoptera</taxon>
        <taxon>Endopterygota</taxon>
        <taxon>Coleoptera</taxon>
        <taxon>Polyphaga</taxon>
        <taxon>Cucujiformia</taxon>
        <taxon>Tenebrionidae</taxon>
        <taxon>Zophobas</taxon>
    </lineage>
</organism>
<comment type="caution">
    <text evidence="2">The sequence shown here is derived from an EMBL/GenBank/DDBJ whole genome shotgun (WGS) entry which is preliminary data.</text>
</comment>
<name>A0AA38M512_9CUCU</name>
<dbReference type="GO" id="GO:0050804">
    <property type="term" value="P:modulation of chemical synaptic transmission"/>
    <property type="evidence" value="ECO:0007669"/>
    <property type="project" value="TreeGrafter"/>
</dbReference>
<dbReference type="Pfam" id="PF00754">
    <property type="entry name" value="F5_F8_type_C"/>
    <property type="match status" value="2"/>
</dbReference>
<dbReference type="Pfam" id="PF00651">
    <property type="entry name" value="BTB"/>
    <property type="match status" value="1"/>
</dbReference>
<proteinExistence type="predicted"/>
<dbReference type="InterPro" id="IPR000210">
    <property type="entry name" value="BTB/POZ_dom"/>
</dbReference>
<dbReference type="InterPro" id="IPR052407">
    <property type="entry name" value="BTB_POZ_domain_cont_9"/>
</dbReference>
<dbReference type="PANTHER" id="PTHR46306:SF1">
    <property type="entry name" value="BTB_POZ DOMAIN-CONTAINING PROTEIN 9"/>
    <property type="match status" value="1"/>
</dbReference>